<evidence type="ECO:0000313" key="1">
    <source>
        <dbReference type="EMBL" id="GFT80499.1"/>
    </source>
</evidence>
<dbReference type="EMBL" id="BMAW01118563">
    <property type="protein sequence ID" value="GFT80499.1"/>
    <property type="molecule type" value="Genomic_DNA"/>
</dbReference>
<evidence type="ECO:0000313" key="2">
    <source>
        <dbReference type="Proteomes" id="UP000887013"/>
    </source>
</evidence>
<reference evidence="1" key="1">
    <citation type="submission" date="2020-08" db="EMBL/GenBank/DDBJ databases">
        <title>Multicomponent nature underlies the extraordinary mechanical properties of spider dragline silk.</title>
        <authorList>
            <person name="Kono N."/>
            <person name="Nakamura H."/>
            <person name="Mori M."/>
            <person name="Yoshida Y."/>
            <person name="Ohtoshi R."/>
            <person name="Malay A.D."/>
            <person name="Moran D.A.P."/>
            <person name="Tomita M."/>
            <person name="Numata K."/>
            <person name="Arakawa K."/>
        </authorList>
    </citation>
    <scope>NUCLEOTIDE SEQUENCE</scope>
</reference>
<dbReference type="Proteomes" id="UP000887013">
    <property type="component" value="Unassembled WGS sequence"/>
</dbReference>
<proteinExistence type="predicted"/>
<gene>
    <name evidence="1" type="primary">NCL1_09282</name>
    <name evidence="1" type="ORF">NPIL_242641</name>
</gene>
<protein>
    <submittedName>
        <fullName evidence="1">Uncharacterized protein</fullName>
    </submittedName>
</protein>
<accession>A0A8X6PRL4</accession>
<name>A0A8X6PRL4_NEPPI</name>
<sequence>MMAKSKAINTEFPITYKEGITIQNIKTPQVKSYRSEAVFEKNKQYSSMLHAEGDEMHFAEMVILERRVMRNYVSSVACAIDTFCPRSFVSGIELCYTQKGKVATPRQELVIQNALNAWTKII</sequence>
<organism evidence="1 2">
    <name type="scientific">Nephila pilipes</name>
    <name type="common">Giant wood spider</name>
    <name type="synonym">Nephila maculata</name>
    <dbReference type="NCBI Taxonomy" id="299642"/>
    <lineage>
        <taxon>Eukaryota</taxon>
        <taxon>Metazoa</taxon>
        <taxon>Ecdysozoa</taxon>
        <taxon>Arthropoda</taxon>
        <taxon>Chelicerata</taxon>
        <taxon>Arachnida</taxon>
        <taxon>Araneae</taxon>
        <taxon>Araneomorphae</taxon>
        <taxon>Entelegynae</taxon>
        <taxon>Araneoidea</taxon>
        <taxon>Nephilidae</taxon>
        <taxon>Nephila</taxon>
    </lineage>
</organism>
<dbReference type="AlphaFoldDB" id="A0A8X6PRL4"/>
<comment type="caution">
    <text evidence="1">The sequence shown here is derived from an EMBL/GenBank/DDBJ whole genome shotgun (WGS) entry which is preliminary data.</text>
</comment>
<keyword evidence="2" id="KW-1185">Reference proteome</keyword>
<dbReference type="OrthoDB" id="10342336at2759"/>